<dbReference type="SMART" id="SM00849">
    <property type="entry name" value="Lactamase_B"/>
    <property type="match status" value="1"/>
</dbReference>
<organism evidence="2 3">
    <name type="scientific">Nocardioides eburneus</name>
    <dbReference type="NCBI Taxonomy" id="3231482"/>
    <lineage>
        <taxon>Bacteria</taxon>
        <taxon>Bacillati</taxon>
        <taxon>Actinomycetota</taxon>
        <taxon>Actinomycetes</taxon>
        <taxon>Propionibacteriales</taxon>
        <taxon>Nocardioidaceae</taxon>
        <taxon>Nocardioides</taxon>
    </lineage>
</organism>
<dbReference type="SUPFAM" id="SSF56281">
    <property type="entry name" value="Metallo-hydrolase/oxidoreductase"/>
    <property type="match status" value="1"/>
</dbReference>
<dbReference type="PANTHER" id="PTHR42951">
    <property type="entry name" value="METALLO-BETA-LACTAMASE DOMAIN-CONTAINING"/>
    <property type="match status" value="1"/>
</dbReference>
<dbReference type="EMBL" id="JBFPJR010000001">
    <property type="protein sequence ID" value="MEX0426131.1"/>
    <property type="molecule type" value="Genomic_DNA"/>
</dbReference>
<dbReference type="Proteomes" id="UP001556631">
    <property type="component" value="Unassembled WGS sequence"/>
</dbReference>
<dbReference type="InterPro" id="IPR001279">
    <property type="entry name" value="Metallo-B-lactamas"/>
</dbReference>
<dbReference type="Gene3D" id="3.60.15.10">
    <property type="entry name" value="Ribonuclease Z/Hydroxyacylglutathione hydrolase-like"/>
    <property type="match status" value="1"/>
</dbReference>
<evidence type="ECO:0000313" key="3">
    <source>
        <dbReference type="Proteomes" id="UP001556631"/>
    </source>
</evidence>
<feature type="domain" description="Metallo-beta-lactamase" evidence="1">
    <location>
        <begin position="15"/>
        <end position="220"/>
    </location>
</feature>
<comment type="caution">
    <text evidence="2">The sequence shown here is derived from an EMBL/GenBank/DDBJ whole genome shotgun (WGS) entry which is preliminary data.</text>
</comment>
<dbReference type="InterPro" id="IPR050855">
    <property type="entry name" value="NDM-1-like"/>
</dbReference>
<evidence type="ECO:0000313" key="2">
    <source>
        <dbReference type="EMBL" id="MEX0426131.1"/>
    </source>
</evidence>
<reference evidence="2 3" key="1">
    <citation type="submission" date="2024-07" db="EMBL/GenBank/DDBJ databases">
        <authorList>
            <person name="Lee S."/>
            <person name="Kang M."/>
        </authorList>
    </citation>
    <scope>NUCLEOTIDE SEQUENCE [LARGE SCALE GENOMIC DNA]</scope>
    <source>
        <strain evidence="2 3">DS6</strain>
    </source>
</reference>
<evidence type="ECO:0000259" key="1">
    <source>
        <dbReference type="SMART" id="SM00849"/>
    </source>
</evidence>
<keyword evidence="3" id="KW-1185">Reference proteome</keyword>
<proteinExistence type="predicted"/>
<accession>A0ABV3ST68</accession>
<dbReference type="Pfam" id="PF00753">
    <property type="entry name" value="Lactamase_B"/>
    <property type="match status" value="1"/>
</dbReference>
<sequence length="307" mass="32358">MVDVHPIAAPWGRFALFSFLIDAPELAIVDTGVTASAAGVPAELEKLGRRIEDVKWILLTHGHIDHVGGAHALWEATGRQAKVVISETDAHFLRSRQAHVDEALDLRGPYVDAAALEAAKGAEVLEAISGEMEPHVTVADGDLLDLGGVRVRVVAIPGHTAGAVAYVVEDGPGGPDVFIGDAAQCYGAASGFPGFEDPDAYRASLEKVLALAPAHLYLGHPYRRADGTPFPVALDAAGAREALEGSLAREAEIRAALDGYTPVETGSPYSPFAAVAEKVGYTGDPTLEPSPFFTTMHGYRTRQENHG</sequence>
<gene>
    <name evidence="2" type="ORF">AB3X52_00755</name>
</gene>
<dbReference type="RefSeq" id="WP_367990851.1">
    <property type="nucleotide sequence ID" value="NZ_JBFPJR010000001.1"/>
</dbReference>
<protein>
    <submittedName>
        <fullName evidence="2">MBL fold metallo-hydrolase</fullName>
    </submittedName>
</protein>
<name>A0ABV3ST68_9ACTN</name>
<dbReference type="InterPro" id="IPR036866">
    <property type="entry name" value="RibonucZ/Hydroxyglut_hydro"/>
</dbReference>